<dbReference type="GO" id="GO:0006313">
    <property type="term" value="P:DNA transposition"/>
    <property type="evidence" value="ECO:0007669"/>
    <property type="project" value="InterPro"/>
</dbReference>
<sequence>MLKVSSRVWAVYEYLDPLFKDVVDWKLLQTHWQDLMRVVLSIKAGKLMPSTLLRKLNSYSAKNRLYQALQELGRVGRTLFLLKYISEPASRQQITACTNIVEDFHRFLDWLFFGKEGVITENDPEDQEKWLKYLDLVASAVIFQNAVDISLAVQALSAQGYPIDREALSTLSPYITRHLKRYGEYVVDLETVPQPFEGAISLPFGIIGS</sequence>
<organism evidence="2 3">
    <name type="scientific">Petrachloros mirabilis ULC683</name>
    <dbReference type="NCBI Taxonomy" id="2781853"/>
    <lineage>
        <taxon>Bacteria</taxon>
        <taxon>Bacillati</taxon>
        <taxon>Cyanobacteriota</taxon>
        <taxon>Cyanophyceae</taxon>
        <taxon>Synechococcales</taxon>
        <taxon>Petrachlorosaceae</taxon>
        <taxon>Petrachloros</taxon>
        <taxon>Petrachloros mirabilis</taxon>
    </lineage>
</organism>
<dbReference type="GO" id="GO:0004803">
    <property type="term" value="F:transposase activity"/>
    <property type="evidence" value="ECO:0007669"/>
    <property type="project" value="InterPro"/>
</dbReference>
<reference evidence="2" key="1">
    <citation type="submission" date="2019-12" db="EMBL/GenBank/DDBJ databases">
        <title>High-Quality draft genome sequences of three cyanobacteria isolated from the limestone walls of the Old Cathedral of Coimbra.</title>
        <authorList>
            <person name="Tiago I."/>
            <person name="Soares F."/>
            <person name="Portugal A."/>
        </authorList>
    </citation>
    <scope>NUCLEOTIDE SEQUENCE [LARGE SCALE GENOMIC DNA]</scope>
    <source>
        <strain evidence="2">C</strain>
    </source>
</reference>
<dbReference type="InterPro" id="IPR002513">
    <property type="entry name" value="Tn3_Tnp_DDE_dom"/>
</dbReference>
<keyword evidence="3" id="KW-1185">Reference proteome</keyword>
<comment type="caution">
    <text evidence="2">The sequence shown here is derived from an EMBL/GenBank/DDBJ whole genome shotgun (WGS) entry which is preliminary data.</text>
</comment>
<dbReference type="RefSeq" id="WP_161824151.1">
    <property type="nucleotide sequence ID" value="NZ_WVIC01000005.1"/>
</dbReference>
<dbReference type="Pfam" id="PF01526">
    <property type="entry name" value="DDE_Tnp_Tn3"/>
    <property type="match status" value="1"/>
</dbReference>
<name>A0A8K1ZXG3_9CYAN</name>
<dbReference type="EMBL" id="WVIC01000005">
    <property type="protein sequence ID" value="NCJ05678.1"/>
    <property type="molecule type" value="Genomic_DNA"/>
</dbReference>
<protein>
    <submittedName>
        <fullName evidence="2">Tn3 family transposase</fullName>
    </submittedName>
</protein>
<evidence type="ECO:0000259" key="1">
    <source>
        <dbReference type="Pfam" id="PF01526"/>
    </source>
</evidence>
<accession>A0A8K1ZXG3</accession>
<proteinExistence type="predicted"/>
<evidence type="ECO:0000313" key="3">
    <source>
        <dbReference type="Proteomes" id="UP000607397"/>
    </source>
</evidence>
<dbReference type="AlphaFoldDB" id="A0A8K1ZXG3"/>
<gene>
    <name evidence="2" type="ORF">GS597_03965</name>
</gene>
<evidence type="ECO:0000313" key="2">
    <source>
        <dbReference type="EMBL" id="NCJ05678.1"/>
    </source>
</evidence>
<dbReference type="Proteomes" id="UP000607397">
    <property type="component" value="Unassembled WGS sequence"/>
</dbReference>
<feature type="domain" description="Tn3 transposase DDE" evidence="1">
    <location>
        <begin position="10"/>
        <end position="185"/>
    </location>
</feature>